<feature type="domain" description="CBS" evidence="3">
    <location>
        <begin position="7"/>
        <end position="64"/>
    </location>
</feature>
<dbReference type="CDD" id="cd17775">
    <property type="entry name" value="CBS_pair_bact_arch"/>
    <property type="match status" value="1"/>
</dbReference>
<sequence>MSIGRICVRDVYLAEAEESTYVAAQRMREHNVGTLVVLDKDKKPLGIVTDRDLAMKVIAEGKDPAKVKVSQVMTIDPRSLREDTPIEEGLRMMRRGQCRRLPVVDDKGALQGIVSIDDILELLAEEMSQIARIIESQVERRYLREQLGSNPIYGQ</sequence>
<evidence type="ECO:0000256" key="2">
    <source>
        <dbReference type="PROSITE-ProRule" id="PRU00703"/>
    </source>
</evidence>
<dbReference type="Gene3D" id="3.10.580.10">
    <property type="entry name" value="CBS-domain"/>
    <property type="match status" value="1"/>
</dbReference>
<dbReference type="EMBL" id="BAFN01000001">
    <property type="protein sequence ID" value="GAN34834.1"/>
    <property type="molecule type" value="Genomic_DNA"/>
</dbReference>
<dbReference type="SMART" id="SM00116">
    <property type="entry name" value="CBS"/>
    <property type="match status" value="2"/>
</dbReference>
<gene>
    <name evidence="4" type="ORF">BROSI_A3377</name>
</gene>
<dbReference type="InterPro" id="IPR046342">
    <property type="entry name" value="CBS_dom_sf"/>
</dbReference>
<dbReference type="Pfam" id="PF00571">
    <property type="entry name" value="CBS"/>
    <property type="match status" value="2"/>
</dbReference>
<comment type="caution">
    <text evidence="4">The sequence shown here is derived from an EMBL/GenBank/DDBJ whole genome shotgun (WGS) entry which is preliminary data.</text>
</comment>
<evidence type="ECO:0000259" key="3">
    <source>
        <dbReference type="PROSITE" id="PS51371"/>
    </source>
</evidence>
<keyword evidence="5" id="KW-1185">Reference proteome</keyword>
<dbReference type="InterPro" id="IPR000644">
    <property type="entry name" value="CBS_dom"/>
</dbReference>
<evidence type="ECO:0000313" key="5">
    <source>
        <dbReference type="Proteomes" id="UP000032309"/>
    </source>
</evidence>
<dbReference type="InterPro" id="IPR051257">
    <property type="entry name" value="Diverse_CBS-Domain"/>
</dbReference>
<evidence type="ECO:0000256" key="1">
    <source>
        <dbReference type="ARBA" id="ARBA00023122"/>
    </source>
</evidence>
<accession>A0ABQ0K191</accession>
<proteinExistence type="predicted"/>
<dbReference type="PROSITE" id="PS51371">
    <property type="entry name" value="CBS"/>
    <property type="match status" value="2"/>
</dbReference>
<name>A0ABQ0K191_9BACT</name>
<dbReference type="SUPFAM" id="SSF54631">
    <property type="entry name" value="CBS-domain pair"/>
    <property type="match status" value="1"/>
</dbReference>
<dbReference type="Proteomes" id="UP000032309">
    <property type="component" value="Unassembled WGS sequence"/>
</dbReference>
<dbReference type="PANTHER" id="PTHR43080">
    <property type="entry name" value="CBS DOMAIN-CONTAINING PROTEIN CBSX3, MITOCHONDRIAL"/>
    <property type="match status" value="1"/>
</dbReference>
<dbReference type="RefSeq" id="WP_052564784.1">
    <property type="nucleotide sequence ID" value="NZ_BAFN01000001.1"/>
</dbReference>
<protein>
    <submittedName>
        <fullName evidence="4">Protein contains FOG: CBS domain</fullName>
    </submittedName>
</protein>
<reference evidence="5" key="1">
    <citation type="journal article" date="2015" name="Genome Announc.">
        <title>Draft Genome Sequence of an Anaerobic Ammonium-Oxidizing Bacterium, "Candidatus Brocadia sinica".</title>
        <authorList>
            <person name="Oshiki M."/>
            <person name="Shinyako-Hata K."/>
            <person name="Satoh H."/>
            <person name="Okabe S."/>
        </authorList>
    </citation>
    <scope>NUCLEOTIDE SEQUENCE [LARGE SCALE GENOMIC DNA]</scope>
    <source>
        <strain evidence="5">JPN1</strain>
    </source>
</reference>
<dbReference type="PANTHER" id="PTHR43080:SF2">
    <property type="entry name" value="CBS DOMAIN-CONTAINING PROTEIN"/>
    <property type="match status" value="1"/>
</dbReference>
<organism evidence="4 5">
    <name type="scientific">Candidatus Brocadia sinica JPN1</name>
    <dbReference type="NCBI Taxonomy" id="1197129"/>
    <lineage>
        <taxon>Bacteria</taxon>
        <taxon>Pseudomonadati</taxon>
        <taxon>Planctomycetota</taxon>
        <taxon>Candidatus Brocadiia</taxon>
        <taxon>Candidatus Brocadiales</taxon>
        <taxon>Candidatus Brocadiaceae</taxon>
        <taxon>Candidatus Brocadia</taxon>
    </lineage>
</organism>
<evidence type="ECO:0000313" key="4">
    <source>
        <dbReference type="EMBL" id="GAN34834.1"/>
    </source>
</evidence>
<keyword evidence="1 2" id="KW-0129">CBS domain</keyword>
<feature type="domain" description="CBS" evidence="3">
    <location>
        <begin position="73"/>
        <end position="130"/>
    </location>
</feature>